<keyword evidence="2" id="KW-1185">Reference proteome</keyword>
<name>A0A975CSC5_9FLAO</name>
<dbReference type="RefSeq" id="WP_208078188.1">
    <property type="nucleotide sequence ID" value="NZ_CP071869.1"/>
</dbReference>
<sequence length="88" mass="9973">MQNNENIIKVGNALPHGSKKLIAERTNVTQKTVGDFFKCKTKCRSTTYLKIMTEAVNILKELQDKHLKAQALLSLNKKLADDINNLFQ</sequence>
<evidence type="ECO:0000313" key="1">
    <source>
        <dbReference type="EMBL" id="QTE22391.1"/>
    </source>
</evidence>
<dbReference type="KEGG" id="pcea:J3359_16560"/>
<protein>
    <submittedName>
        <fullName evidence="1">Uncharacterized protein</fullName>
    </submittedName>
</protein>
<evidence type="ECO:0000313" key="2">
    <source>
        <dbReference type="Proteomes" id="UP000663920"/>
    </source>
</evidence>
<proteinExistence type="predicted"/>
<dbReference type="AlphaFoldDB" id="A0A975CSC5"/>
<reference evidence="1 2" key="1">
    <citation type="submission" date="2021-03" db="EMBL/GenBank/DDBJ databases">
        <title>Complete genome of Polaribacter_sp.SM13.</title>
        <authorList>
            <person name="Jeong S.W."/>
            <person name="Bae J.W."/>
        </authorList>
    </citation>
    <scope>NUCLEOTIDE SEQUENCE [LARGE SCALE GENOMIC DNA]</scope>
    <source>
        <strain evidence="1 2">SM13</strain>
    </source>
</reference>
<dbReference type="EMBL" id="CP071869">
    <property type="protein sequence ID" value="QTE22391.1"/>
    <property type="molecule type" value="Genomic_DNA"/>
</dbReference>
<accession>A0A975CSC5</accession>
<gene>
    <name evidence="1" type="ORF">J3359_16560</name>
</gene>
<organism evidence="1 2">
    <name type="scientific">Polaribacter cellanae</name>
    <dbReference type="NCBI Taxonomy" id="2818493"/>
    <lineage>
        <taxon>Bacteria</taxon>
        <taxon>Pseudomonadati</taxon>
        <taxon>Bacteroidota</taxon>
        <taxon>Flavobacteriia</taxon>
        <taxon>Flavobacteriales</taxon>
        <taxon>Flavobacteriaceae</taxon>
    </lineage>
</organism>
<dbReference type="Proteomes" id="UP000663920">
    <property type="component" value="Chromosome"/>
</dbReference>